<dbReference type="EMBL" id="CP002738">
    <property type="protein sequence ID" value="AEG02901.1"/>
    <property type="molecule type" value="Genomic_DNA"/>
</dbReference>
<dbReference type="HOGENOM" id="CLU_2168016_0_0_6"/>
<reference key="2">
    <citation type="submission" date="2011-05" db="EMBL/GenBank/DDBJ databases">
        <title>Complete genome sequence of the aerobic marine methanotroph Methylomonas methanica MC09.</title>
        <authorList>
            <person name="Boden R."/>
            <person name="Cunliffe M."/>
            <person name="Scanlan J."/>
            <person name="Moussard H."/>
            <person name="Kits K.D."/>
            <person name="Klotz M."/>
            <person name="Jetten M."/>
            <person name="Vuilleumier S."/>
            <person name="Han J."/>
            <person name="Peters L."/>
            <person name="Mikhailova N."/>
            <person name="Teshima H."/>
            <person name="Tapia R."/>
            <person name="Kyrpides N."/>
            <person name="Ivanova N."/>
            <person name="Pagani I."/>
            <person name="Cheng J.-F."/>
            <person name="Goodwin L."/>
            <person name="Han C."/>
            <person name="Hauser L."/>
            <person name="Land M."/>
            <person name="Lapidus A."/>
            <person name="Lucas S."/>
            <person name="Pitluck S."/>
            <person name="Woyke T."/>
            <person name="Stein L.Y."/>
            <person name="Murrell C."/>
        </authorList>
    </citation>
    <scope>NUCLEOTIDE SEQUENCE</scope>
    <source>
        <strain>MC09</strain>
    </source>
</reference>
<name>G0A5P4_METMM</name>
<evidence type="ECO:0000313" key="3">
    <source>
        <dbReference type="Proteomes" id="UP000008888"/>
    </source>
</evidence>
<dbReference type="OrthoDB" id="6717439at2"/>
<keyword evidence="1" id="KW-0472">Membrane</keyword>
<organism evidence="2 3">
    <name type="scientific">Methylomonas methanica (strain DSM 25384 / MC09)</name>
    <dbReference type="NCBI Taxonomy" id="857087"/>
    <lineage>
        <taxon>Bacteria</taxon>
        <taxon>Pseudomonadati</taxon>
        <taxon>Pseudomonadota</taxon>
        <taxon>Gammaproteobacteria</taxon>
        <taxon>Methylococcales</taxon>
        <taxon>Methylococcaceae</taxon>
        <taxon>Methylomonas</taxon>
    </lineage>
</organism>
<evidence type="ECO:0000256" key="1">
    <source>
        <dbReference type="SAM" id="Phobius"/>
    </source>
</evidence>
<proteinExistence type="predicted"/>
<keyword evidence="3" id="KW-1185">Reference proteome</keyword>
<dbReference type="AlphaFoldDB" id="G0A5P4"/>
<evidence type="ECO:0000313" key="2">
    <source>
        <dbReference type="EMBL" id="AEG02901.1"/>
    </source>
</evidence>
<keyword evidence="1" id="KW-1133">Transmembrane helix</keyword>
<dbReference type="KEGG" id="mmt:Metme_4562"/>
<dbReference type="RefSeq" id="WP_013821114.1">
    <property type="nucleotide sequence ID" value="NC_015572.1"/>
</dbReference>
<keyword evidence="1" id="KW-0812">Transmembrane</keyword>
<gene>
    <name evidence="2" type="ordered locus">Metme_4562</name>
</gene>
<reference evidence="2 3" key="1">
    <citation type="journal article" date="2011" name="J. Bacteriol.">
        <title>Complete Genome Sequence of the Aerobic Marine Methanotroph Methylomonas methanica MC09.</title>
        <authorList>
            <person name="Boden R."/>
            <person name="Cunliffe M."/>
            <person name="Scanlan J."/>
            <person name="Moussard H."/>
            <person name="Kits K.D."/>
            <person name="Klotz M.G."/>
            <person name="Jetten M.S."/>
            <person name="Vuilleumier S."/>
            <person name="Han J."/>
            <person name="Peters L."/>
            <person name="Mikhailova N."/>
            <person name="Teshima H."/>
            <person name="Tapia R."/>
            <person name="Kyrpides N."/>
            <person name="Ivanova N."/>
            <person name="Pagani I."/>
            <person name="Cheng J.F."/>
            <person name="Goodwin L."/>
            <person name="Han C."/>
            <person name="Hauser L."/>
            <person name="Land M.L."/>
            <person name="Lapidus A."/>
            <person name="Lucas S."/>
            <person name="Pitluck S."/>
            <person name="Woyke T."/>
            <person name="Stein L."/>
            <person name="Murrell J.C."/>
        </authorList>
    </citation>
    <scope>NUCLEOTIDE SEQUENCE [LARGE SCALE GENOMIC DNA]</scope>
    <source>
        <strain evidence="2 3">MC09</strain>
    </source>
</reference>
<accession>G0A5P4</accession>
<protein>
    <submittedName>
        <fullName evidence="2">Uncharacterized protein</fullName>
    </submittedName>
</protein>
<dbReference type="Proteomes" id="UP000008888">
    <property type="component" value="Chromosome"/>
</dbReference>
<feature type="transmembrane region" description="Helical" evidence="1">
    <location>
        <begin position="42"/>
        <end position="64"/>
    </location>
</feature>
<reference evidence="3" key="3">
    <citation type="submission" date="2011-05" db="EMBL/GenBank/DDBJ databases">
        <title>Complete sequence of Methylomonas methanica MC09.</title>
        <authorList>
            <consortium name="US DOE Joint Genome Institute"/>
            <person name="Lucas S."/>
            <person name="Han J."/>
            <person name="Lapidus A."/>
            <person name="Cheng J.-F."/>
            <person name="Goodwin L."/>
            <person name="Pitluck S."/>
            <person name="Peters L."/>
            <person name="Mikhailova N."/>
            <person name="Teshima H."/>
            <person name="Han C."/>
            <person name="Tapia R."/>
            <person name="Land M."/>
            <person name="Hauser L."/>
            <person name="Kyrpides N."/>
            <person name="Ivanova N."/>
            <person name="Pagani I."/>
            <person name="Stein L."/>
            <person name="Woyke T."/>
        </authorList>
    </citation>
    <scope>NUCLEOTIDE SEQUENCE [LARGE SCALE GENOMIC DNA]</scope>
    <source>
        <strain evidence="3">MC09</strain>
    </source>
</reference>
<sequence>MRVKKHENFAIPKKHFIFLGLLLIASQAGAYMANEFLTRNSYLIGYIVIFILGYGCLVFAMSFYKLYHVPCPTCHGKTKTKSSRKETPDNWSAYCSKCDVLWDLGIGNGD</sequence>